<feature type="domain" description="Chaplin" evidence="10">
    <location>
        <begin position="108"/>
        <end position="148"/>
    </location>
</feature>
<comment type="caution">
    <text evidence="11">The sequence shown here is derived from an EMBL/GenBank/DDBJ whole genome shotgun (WGS) entry which is preliminary data.</text>
</comment>
<dbReference type="Proteomes" id="UP001202052">
    <property type="component" value="Unassembled WGS sequence"/>
</dbReference>
<reference evidence="11 12" key="1">
    <citation type="submission" date="2022-05" db="EMBL/GenBank/DDBJ databases">
        <title>Genome Resource of Streptomyces lavenduligriseus GA1-1, a Strain with Broad-Spectrum Antifungal Activity against Phytopathogenic Fungi.</title>
        <authorList>
            <person name="Qi D."/>
        </authorList>
    </citation>
    <scope>NUCLEOTIDE SEQUENCE [LARGE SCALE GENOMIC DNA]</scope>
    <source>
        <strain evidence="11 12">GA1-1</strain>
    </source>
</reference>
<feature type="region of interest" description="Disordered" evidence="8">
    <location>
        <begin position="79"/>
        <end position="118"/>
    </location>
</feature>
<keyword evidence="5" id="KW-0130">Cell adhesion</keyword>
<dbReference type="RefSeq" id="WP_249491834.1">
    <property type="nucleotide sequence ID" value="NZ_JAMCCK010000038.1"/>
</dbReference>
<feature type="compositionally biased region" description="Gly residues" evidence="8">
    <location>
        <begin position="148"/>
        <end position="172"/>
    </location>
</feature>
<evidence type="ECO:0000256" key="6">
    <source>
        <dbReference type="ARBA" id="ARBA00023087"/>
    </source>
</evidence>
<evidence type="ECO:0000256" key="9">
    <source>
        <dbReference type="SAM" id="SignalP"/>
    </source>
</evidence>
<dbReference type="InterPro" id="IPR005528">
    <property type="entry name" value="ChpA-H"/>
</dbReference>
<evidence type="ECO:0000256" key="1">
    <source>
        <dbReference type="ARBA" id="ARBA00004191"/>
    </source>
</evidence>
<sequence length="282" mass="26600">MREGTRKGLMTMAAATGVIAAASGYAHADSGARGAAGGSPGVLSGNTVQAPVHAPVNICGNTVNVVGLLNPSVGNKCAHHGGTSGSRPGGSAGSGSGGSRADGHTGGSPGVGSGNTVQVPVDVPVNVCGNSVDVIGVGNTTTGNGCADDGGYGNPPGKPGGPGEPAGPGRPGKPGHPAEPGNPGKPGQPGHPGQPGKPGDHGKPSEPGHPGHPGPGTPPAQHGPGPRGGSQATAEADRPLQPQTVGQLAHTGGDVPLGIALPAGAGALLAGTVLYRKARAAR</sequence>
<keyword evidence="6 7" id="KW-0034">Amyloid</keyword>
<feature type="compositionally biased region" description="Gly residues" evidence="8">
    <location>
        <begin position="82"/>
        <end position="113"/>
    </location>
</feature>
<evidence type="ECO:0000256" key="4">
    <source>
        <dbReference type="ARBA" id="ARBA00022729"/>
    </source>
</evidence>
<feature type="signal peptide" evidence="9">
    <location>
        <begin position="1"/>
        <end position="28"/>
    </location>
</feature>
<dbReference type="PROSITE" id="PS51884">
    <property type="entry name" value="CHAPLIN"/>
    <property type="match status" value="2"/>
</dbReference>
<keyword evidence="2" id="KW-0134">Cell wall</keyword>
<evidence type="ECO:0000256" key="5">
    <source>
        <dbReference type="ARBA" id="ARBA00022889"/>
    </source>
</evidence>
<keyword evidence="12" id="KW-1185">Reference proteome</keyword>
<keyword evidence="3" id="KW-0964">Secreted</keyword>
<evidence type="ECO:0000256" key="7">
    <source>
        <dbReference type="PROSITE-ProRule" id="PRU01232"/>
    </source>
</evidence>
<keyword evidence="4 9" id="KW-0732">Signal</keyword>
<proteinExistence type="predicted"/>
<evidence type="ECO:0000256" key="2">
    <source>
        <dbReference type="ARBA" id="ARBA00022512"/>
    </source>
</evidence>
<protein>
    <submittedName>
        <fullName evidence="11">Chaplin</fullName>
    </submittedName>
</protein>
<evidence type="ECO:0000256" key="3">
    <source>
        <dbReference type="ARBA" id="ARBA00022525"/>
    </source>
</evidence>
<name>A0ABT0NZW3_9ACTN</name>
<dbReference type="EMBL" id="JAMCCK010000038">
    <property type="protein sequence ID" value="MCL3996876.1"/>
    <property type="molecule type" value="Genomic_DNA"/>
</dbReference>
<evidence type="ECO:0000313" key="12">
    <source>
        <dbReference type="Proteomes" id="UP001202052"/>
    </source>
</evidence>
<feature type="chain" id="PRO_5047450270" evidence="9">
    <location>
        <begin position="29"/>
        <end position="282"/>
    </location>
</feature>
<evidence type="ECO:0000259" key="10">
    <source>
        <dbReference type="PROSITE" id="PS51884"/>
    </source>
</evidence>
<accession>A0ABT0NZW3</accession>
<feature type="region of interest" description="Disordered" evidence="8">
    <location>
        <begin position="143"/>
        <end position="237"/>
    </location>
</feature>
<evidence type="ECO:0000313" key="11">
    <source>
        <dbReference type="EMBL" id="MCL3996876.1"/>
    </source>
</evidence>
<comment type="subcellular location">
    <subcellularLocation>
        <location evidence="1">Secreted</location>
        <location evidence="1">Cell wall</location>
    </subcellularLocation>
</comment>
<evidence type="ECO:0000256" key="8">
    <source>
        <dbReference type="SAM" id="MobiDB-lite"/>
    </source>
</evidence>
<organism evidence="11 12">
    <name type="scientific">Streptomyces lavenduligriseus</name>
    <dbReference type="NCBI Taxonomy" id="67315"/>
    <lineage>
        <taxon>Bacteria</taxon>
        <taxon>Bacillati</taxon>
        <taxon>Actinomycetota</taxon>
        <taxon>Actinomycetes</taxon>
        <taxon>Kitasatosporales</taxon>
        <taxon>Streptomycetaceae</taxon>
        <taxon>Streptomyces</taxon>
    </lineage>
</organism>
<feature type="domain" description="Chaplin" evidence="10">
    <location>
        <begin position="39"/>
        <end position="79"/>
    </location>
</feature>
<dbReference type="Pfam" id="PF03777">
    <property type="entry name" value="ChpA-C"/>
    <property type="match status" value="2"/>
</dbReference>
<gene>
    <name evidence="11" type="ORF">M4438_25790</name>
</gene>